<keyword evidence="1" id="KW-0479">Metal-binding</keyword>
<dbReference type="CDD" id="cd04793">
    <property type="entry name" value="LanC"/>
    <property type="match status" value="1"/>
</dbReference>
<dbReference type="InterPro" id="IPR033889">
    <property type="entry name" value="LanC"/>
</dbReference>
<feature type="binding site" evidence="1">
    <location>
        <position position="315"/>
    </location>
    <ligand>
        <name>Zn(2+)</name>
        <dbReference type="ChEBI" id="CHEBI:29105"/>
    </ligand>
</feature>
<feature type="binding site" evidence="1">
    <location>
        <position position="314"/>
    </location>
    <ligand>
        <name>Zn(2+)</name>
        <dbReference type="ChEBI" id="CHEBI:29105"/>
    </ligand>
</feature>
<proteinExistence type="predicted"/>
<dbReference type="InterPro" id="IPR007822">
    <property type="entry name" value="LANC-like"/>
</dbReference>
<gene>
    <name evidence="2" type="ORF">HXZ27_15440</name>
</gene>
<dbReference type="PRINTS" id="PR01955">
    <property type="entry name" value="LANCFRANKIA"/>
</dbReference>
<feature type="binding site" evidence="1">
    <location>
        <position position="266"/>
    </location>
    <ligand>
        <name>Zn(2+)</name>
        <dbReference type="ChEBI" id="CHEBI:29105"/>
    </ligand>
</feature>
<keyword evidence="1" id="KW-0862">Zinc</keyword>
<reference evidence="2 3" key="1">
    <citation type="submission" date="2020-07" db="EMBL/GenBank/DDBJ databases">
        <title>A bifunctional nitrone conjugated secondary metabolite targeting the ribosome.</title>
        <authorList>
            <person name="Limbrick E.M."/>
            <person name="Graf M."/>
            <person name="Derewacz D.K."/>
            <person name="Nguyen F."/>
            <person name="Spraggins J.M."/>
            <person name="Wieland M."/>
            <person name="Ynigez-Gutierrez A.E."/>
            <person name="Reisman B.J."/>
            <person name="Zinshteyn B."/>
            <person name="McCulloch K."/>
            <person name="Iverson T.M."/>
            <person name="Green R."/>
            <person name="Wilson D.N."/>
            <person name="Bachmann B.O."/>
        </authorList>
    </citation>
    <scope>NUCLEOTIDE SEQUENCE [LARGE SCALE GENOMIC DNA]</scope>
    <source>
        <strain evidence="3">aurantiaca</strain>
    </source>
</reference>
<dbReference type="GO" id="GO:0046872">
    <property type="term" value="F:metal ion binding"/>
    <property type="evidence" value="ECO:0007669"/>
    <property type="project" value="UniProtKB-KW"/>
</dbReference>
<organism evidence="2 3">
    <name type="scientific">Micromonospora carbonacea</name>
    <dbReference type="NCBI Taxonomy" id="47853"/>
    <lineage>
        <taxon>Bacteria</taxon>
        <taxon>Bacillati</taxon>
        <taxon>Actinomycetota</taxon>
        <taxon>Actinomycetes</taxon>
        <taxon>Micromonosporales</taxon>
        <taxon>Micromonosporaceae</taxon>
        <taxon>Micromonospora</taxon>
    </lineage>
</organism>
<evidence type="ECO:0000313" key="3">
    <source>
        <dbReference type="Proteomes" id="UP000509335"/>
    </source>
</evidence>
<evidence type="ECO:0000256" key="1">
    <source>
        <dbReference type="PIRSR" id="PIRSR607822-1"/>
    </source>
</evidence>
<sequence>MTATAGPTGTPVSGAGRQSLATGAVGPALLAIERALNGAGDWTTAHHLVTRATSSPIDAGRHTGLYHGAPAVLFLLNAATADGRDRYAAARQSLTRHVRRLVRQRLTAADDRLRRGQPSTFAEYDIFYGLVGTGALLLRHLPDADELGDLLTYITRLTRSCTHDGQRLPGWWVGHDPDPTLPTPGGHANFGMAHGAAGLLSLLALADRAGHRVRGQTEAIERLCAWFDRWRQDDVAQGSWWPQWLTRDQLRTGRPTQAGPGRPSWCYGAPGIARALQLAAIAMNHAARQADAEAVLVACLNDQQLDRLTEPGVCHGLAGLHHTVLRAAADAKTPDIAARLPALTERLTRHEPDPDDGFLTGRTGHLLAMETARAAAPPRTRWDACLLIV</sequence>
<dbReference type="Proteomes" id="UP000509335">
    <property type="component" value="Chromosome"/>
</dbReference>
<dbReference type="GO" id="GO:0031179">
    <property type="term" value="P:peptide modification"/>
    <property type="evidence" value="ECO:0007669"/>
    <property type="project" value="InterPro"/>
</dbReference>
<dbReference type="KEGG" id="mcab:HXZ27_15440"/>
<dbReference type="Pfam" id="PF05147">
    <property type="entry name" value="LANC_like"/>
    <property type="match status" value="1"/>
</dbReference>
<dbReference type="SMART" id="SM01260">
    <property type="entry name" value="LANC_like"/>
    <property type="match status" value="1"/>
</dbReference>
<dbReference type="SUPFAM" id="SSF158745">
    <property type="entry name" value="LanC-like"/>
    <property type="match status" value="1"/>
</dbReference>
<protein>
    <submittedName>
        <fullName evidence="2">Lanthionine synthetase C family protein</fullName>
    </submittedName>
</protein>
<dbReference type="EMBL" id="CP058322">
    <property type="protein sequence ID" value="QLD25422.1"/>
    <property type="molecule type" value="Genomic_DNA"/>
</dbReference>
<dbReference type="PRINTS" id="PR01950">
    <property type="entry name" value="LANCSUPER"/>
</dbReference>
<name>A0A7H8XNL4_9ACTN</name>
<dbReference type="Gene3D" id="1.50.10.20">
    <property type="match status" value="1"/>
</dbReference>
<dbReference type="AlphaFoldDB" id="A0A7H8XNL4"/>
<accession>A0A7H8XNL4</accession>
<evidence type="ECO:0000313" key="2">
    <source>
        <dbReference type="EMBL" id="QLD25422.1"/>
    </source>
</evidence>